<sequence>MIVPTFNREKLICETIDSIFAQDYDDIEIIVIDDGSTDRSLEMIGRYAGRLRVISRENRGEGRTVNQGFSEATGKYVCVVNSDDPILPACISTLVKALEANSLAVAAYGDWVRIGPEHEYIRVEKLMPYTIHSMLRDVNFGIGPGTLIRRDAITSYGARREEYRYAGDMEFFMRLAIRGDLIHVPKLLATHRDHLDSASIKTKKSAIFVEVVDAFKRTLADPALPSELKSERHQILAKLYGIGAMHYSEHWKQRVRNRCLQVSEKVKAIASWGGKDGAATRPASLQRLIRLLRLPLRGACRIAQWFIFKVFGLVLHGMARRANVPPALERPKAPLFAFSSRFLPPMWSGQAVVIRRLLSAIPPEHYRLIGHPVLASRSGADDFVGNVGGRYFPLPPIKPVLPLYFTHHYSRPFIGPLLRFFAPVIASISIWHGSIQRARQIVSCFRDPEHRPKILIGCTGDYHDPLATLIAARVLGVKAALYYFDDYREQWWADRHIMPAIALIERFIVPRASFMIAPNEFMRDKLVRDFKTKCYVLRNPMHSSSLPPLVTRFPADGKKVKLVFTGAVYHLNYSVFRSIIAALEAIKDFDAELHIYTAQSHDHLRSEGIDGPKVVLHQHAKPEEVVEAQSNADILLIPFSMDTRAAELVRTSATAKLADYLATGRPILAIAGKDSFLSWYLRKNNAGIAAHSESPLEIAKAVSLIAGSPELRTQLRENARRIAVEEFDPIRLSQQLFTICSRESAG</sequence>
<dbReference type="SUPFAM" id="SSF53448">
    <property type="entry name" value="Nucleotide-diphospho-sugar transferases"/>
    <property type="match status" value="1"/>
</dbReference>
<keyword evidence="2" id="KW-1185">Reference proteome</keyword>
<dbReference type="GO" id="GO:0016758">
    <property type="term" value="F:hexosyltransferase activity"/>
    <property type="evidence" value="ECO:0007669"/>
    <property type="project" value="UniProtKB-ARBA"/>
</dbReference>
<reference evidence="1 2" key="1">
    <citation type="submission" date="2015-10" db="EMBL/GenBank/DDBJ databases">
        <title>The world's first case of liver abscess caused by Pannonibacter phragmitetus.</title>
        <authorList>
            <person name="Ming D."/>
            <person name="Wang M."/>
            <person name="Zhou Y."/>
            <person name="Jiang T."/>
            <person name="Hu S."/>
        </authorList>
    </citation>
    <scope>NUCLEOTIDE SEQUENCE [LARGE SCALE GENOMIC DNA]</scope>
    <source>
        <strain evidence="1 2">31801</strain>
    </source>
</reference>
<dbReference type="Pfam" id="PF00535">
    <property type="entry name" value="Glycos_transf_2"/>
    <property type="match status" value="1"/>
</dbReference>
<organism evidence="1 2">
    <name type="scientific">Pannonibacter phragmitetus</name>
    <dbReference type="NCBI Taxonomy" id="121719"/>
    <lineage>
        <taxon>Bacteria</taxon>
        <taxon>Pseudomonadati</taxon>
        <taxon>Pseudomonadota</taxon>
        <taxon>Alphaproteobacteria</taxon>
        <taxon>Hyphomicrobiales</taxon>
        <taxon>Stappiaceae</taxon>
        <taxon>Pannonibacter</taxon>
    </lineage>
</organism>
<dbReference type="PANTHER" id="PTHR22916:SF3">
    <property type="entry name" value="UDP-GLCNAC:BETAGAL BETA-1,3-N-ACETYLGLUCOSAMINYLTRANSFERASE-LIKE PROTEIN 1"/>
    <property type="match status" value="1"/>
</dbReference>
<evidence type="ECO:0000313" key="1">
    <source>
        <dbReference type="EMBL" id="ALV26693.1"/>
    </source>
</evidence>
<dbReference type="Gene3D" id="3.40.50.2000">
    <property type="entry name" value="Glycogen Phosphorylase B"/>
    <property type="match status" value="1"/>
</dbReference>
<name>A0A0L0IYZ0_9HYPH</name>
<dbReference type="PATRIC" id="fig|121719.5.peg.5119"/>
<dbReference type="InterPro" id="IPR001173">
    <property type="entry name" value="Glyco_trans_2-like"/>
</dbReference>
<protein>
    <submittedName>
        <fullName evidence="1">Uncharacterized protein</fullName>
    </submittedName>
</protein>
<proteinExistence type="predicted"/>
<dbReference type="AlphaFoldDB" id="A0A0L0IYZ0"/>
<dbReference type="PANTHER" id="PTHR22916">
    <property type="entry name" value="GLYCOSYLTRANSFERASE"/>
    <property type="match status" value="1"/>
</dbReference>
<dbReference type="KEGG" id="pphr:APZ00_06045"/>
<dbReference type="Proteomes" id="UP000064921">
    <property type="component" value="Chromosome"/>
</dbReference>
<accession>A0A0L0IYZ0</accession>
<dbReference type="InterPro" id="IPR029044">
    <property type="entry name" value="Nucleotide-diphossugar_trans"/>
</dbReference>
<evidence type="ECO:0000313" key="2">
    <source>
        <dbReference type="Proteomes" id="UP000064921"/>
    </source>
</evidence>
<dbReference type="SUPFAM" id="SSF53756">
    <property type="entry name" value="UDP-Glycosyltransferase/glycogen phosphorylase"/>
    <property type="match status" value="1"/>
</dbReference>
<dbReference type="STRING" id="121719.APZ00_06045"/>
<gene>
    <name evidence="1" type="ORF">APZ00_06045</name>
</gene>
<dbReference type="Gene3D" id="3.90.550.10">
    <property type="entry name" value="Spore Coat Polysaccharide Biosynthesis Protein SpsA, Chain A"/>
    <property type="match status" value="1"/>
</dbReference>
<dbReference type="EMBL" id="CP013068">
    <property type="protein sequence ID" value="ALV26693.1"/>
    <property type="molecule type" value="Genomic_DNA"/>
</dbReference>